<accession>A0A8X6NHG2</accession>
<dbReference type="Proteomes" id="UP000887013">
    <property type="component" value="Unassembled WGS sequence"/>
</dbReference>
<keyword evidence="2" id="KW-1185">Reference proteome</keyword>
<gene>
    <name evidence="1" type="ORF">NPIL_597661</name>
</gene>
<dbReference type="EMBL" id="BMAW01104246">
    <property type="protein sequence ID" value="GFT13439.1"/>
    <property type="molecule type" value="Genomic_DNA"/>
</dbReference>
<reference evidence="1" key="1">
    <citation type="submission" date="2020-08" db="EMBL/GenBank/DDBJ databases">
        <title>Multicomponent nature underlies the extraordinary mechanical properties of spider dragline silk.</title>
        <authorList>
            <person name="Kono N."/>
            <person name="Nakamura H."/>
            <person name="Mori M."/>
            <person name="Yoshida Y."/>
            <person name="Ohtoshi R."/>
            <person name="Malay A.D."/>
            <person name="Moran D.A.P."/>
            <person name="Tomita M."/>
            <person name="Numata K."/>
            <person name="Arakawa K."/>
        </authorList>
    </citation>
    <scope>NUCLEOTIDE SEQUENCE</scope>
</reference>
<name>A0A8X6NHG2_NEPPI</name>
<dbReference type="AlphaFoldDB" id="A0A8X6NHG2"/>
<organism evidence="1 2">
    <name type="scientific">Nephila pilipes</name>
    <name type="common">Giant wood spider</name>
    <name type="synonym">Nephila maculata</name>
    <dbReference type="NCBI Taxonomy" id="299642"/>
    <lineage>
        <taxon>Eukaryota</taxon>
        <taxon>Metazoa</taxon>
        <taxon>Ecdysozoa</taxon>
        <taxon>Arthropoda</taxon>
        <taxon>Chelicerata</taxon>
        <taxon>Arachnida</taxon>
        <taxon>Araneae</taxon>
        <taxon>Araneomorphae</taxon>
        <taxon>Entelegynae</taxon>
        <taxon>Araneoidea</taxon>
        <taxon>Nephilidae</taxon>
        <taxon>Nephila</taxon>
    </lineage>
</organism>
<sequence length="181" mass="19804">ARVHGNALPRFAKNLAGVQPARSKMFTVRLLLWRNFTCYNKEKKRKHSKWSCINCSFNKLAVENPFHKPILDLMPAASELCLRFWQRFATGGVALPAAAARAAVRRARQASAAKGFAALLPRASESMIRILRAAVALLRSSAVKQRSLRYGGAAFRVRLCAAARNGGGGEVLPASKYVLAI</sequence>
<comment type="caution">
    <text evidence="1">The sequence shown here is derived from an EMBL/GenBank/DDBJ whole genome shotgun (WGS) entry which is preliminary data.</text>
</comment>
<evidence type="ECO:0000313" key="2">
    <source>
        <dbReference type="Proteomes" id="UP000887013"/>
    </source>
</evidence>
<proteinExistence type="predicted"/>
<evidence type="ECO:0000313" key="1">
    <source>
        <dbReference type="EMBL" id="GFT13439.1"/>
    </source>
</evidence>
<feature type="non-terminal residue" evidence="1">
    <location>
        <position position="1"/>
    </location>
</feature>
<protein>
    <submittedName>
        <fullName evidence="1">Uncharacterized protein</fullName>
    </submittedName>
</protein>